<dbReference type="RefSeq" id="WP_367768396.1">
    <property type="nucleotide sequence ID" value="NZ_JBFNXR010000017.1"/>
</dbReference>
<dbReference type="SUPFAM" id="SSF51556">
    <property type="entry name" value="Metallo-dependent hydrolases"/>
    <property type="match status" value="1"/>
</dbReference>
<dbReference type="Gene3D" id="2.30.40.10">
    <property type="entry name" value="Urease, subunit C, domain 1"/>
    <property type="match status" value="1"/>
</dbReference>
<dbReference type="Proteomes" id="UP001556118">
    <property type="component" value="Unassembled WGS sequence"/>
</dbReference>
<evidence type="ECO:0000313" key="3">
    <source>
        <dbReference type="Proteomes" id="UP001556118"/>
    </source>
</evidence>
<protein>
    <submittedName>
        <fullName evidence="2">Amidohydrolase family protein</fullName>
    </submittedName>
</protein>
<reference evidence="2 3" key="1">
    <citation type="submission" date="2024-06" db="EMBL/GenBank/DDBJ databases">
        <title>Novosphingobium rhizovicinus M1R2S20.</title>
        <authorList>
            <person name="Sun J.-Q."/>
        </authorList>
    </citation>
    <scope>NUCLEOTIDE SEQUENCE [LARGE SCALE GENOMIC DNA]</scope>
    <source>
        <strain evidence="2 3">M1R2S20</strain>
    </source>
</reference>
<keyword evidence="3" id="KW-1185">Reference proteome</keyword>
<accession>A0ABV3R7I2</accession>
<comment type="caution">
    <text evidence="2">The sequence shown here is derived from an EMBL/GenBank/DDBJ whole genome shotgun (WGS) entry which is preliminary data.</text>
</comment>
<dbReference type="InterPro" id="IPR013108">
    <property type="entry name" value="Amidohydro_3"/>
</dbReference>
<dbReference type="Gene3D" id="3.20.20.140">
    <property type="entry name" value="Metal-dependent hydrolases"/>
    <property type="match status" value="1"/>
</dbReference>
<dbReference type="EMBL" id="JBFNXR010000017">
    <property type="protein sequence ID" value="MEW9853885.1"/>
    <property type="molecule type" value="Genomic_DNA"/>
</dbReference>
<name>A0ABV3R7I2_9SPHN</name>
<organism evidence="2 3">
    <name type="scientific">Novosphingobium rhizovicinum</name>
    <dbReference type="NCBI Taxonomy" id="3228928"/>
    <lineage>
        <taxon>Bacteria</taxon>
        <taxon>Pseudomonadati</taxon>
        <taxon>Pseudomonadota</taxon>
        <taxon>Alphaproteobacteria</taxon>
        <taxon>Sphingomonadales</taxon>
        <taxon>Sphingomonadaceae</taxon>
        <taxon>Novosphingobium</taxon>
    </lineage>
</organism>
<sequence>MDYRTLIRNGTVVDGTGKPAFKADVRVRAGRIAEIAAGLEPRENERVIDADGCYVTPGFIEAHNHWDAAVWWSPNMEPFPGYGVTTSINGNCGFSLAPLPQNGTGRDDIIDIFNFFEDIPEVPMRTMIPWDWHKWSEYKASHERNVRTPANFASFCGHIPIRLCVMGEQAWERAATVDEIAQMCALLEDALGAGAMGMSSNQLDRDKHDRPLPTQLAEDDEYAALLAVLSRHPGTTFQLIIDNWMHMTATKVVDRMGRLCEQAGVPFQWAGLPTLDFQQGAAAEQWELHERFKEEGLPFWTGFTHVQFMFSVDFKRTLLFAQLGLQAWQDIVEIKDDAEKLARLADPVWRATAREAWDSGFANNAFTAESVFLRESENGSGPVGVKLKEFMAAEGIVHPSDALADWVIRNGTDSVALQDGWAKVDETIVRLLKDPRSVANVSDAGAHGKMFCGAGDNVLLLSEYVRDTGKLTIEEGINALTGRQAEFFGLSDRGVLTVGMAADICVFNLDEIERRPEEKIWDIPDGTGGRTYRYIRPAAPMRLTMVNGIPTFDQGAFTGKFPGRFIGPERETEQAIAAE</sequence>
<dbReference type="PANTHER" id="PTHR11647:SF1">
    <property type="entry name" value="COLLAPSIN RESPONSE MEDIATOR PROTEIN"/>
    <property type="match status" value="1"/>
</dbReference>
<gene>
    <name evidence="2" type="ORF">ABUH87_01640</name>
</gene>
<dbReference type="SUPFAM" id="SSF51338">
    <property type="entry name" value="Composite domain of metallo-dependent hydrolases"/>
    <property type="match status" value="1"/>
</dbReference>
<evidence type="ECO:0000259" key="1">
    <source>
        <dbReference type="Pfam" id="PF07969"/>
    </source>
</evidence>
<dbReference type="PANTHER" id="PTHR11647">
    <property type="entry name" value="HYDRANTOINASE/DIHYDROPYRIMIDINASE FAMILY MEMBER"/>
    <property type="match status" value="1"/>
</dbReference>
<dbReference type="InterPro" id="IPR011059">
    <property type="entry name" value="Metal-dep_hydrolase_composite"/>
</dbReference>
<dbReference type="InterPro" id="IPR050378">
    <property type="entry name" value="Metallo-dep_Hydrolases_sf"/>
</dbReference>
<proteinExistence type="predicted"/>
<dbReference type="Pfam" id="PF07969">
    <property type="entry name" value="Amidohydro_3"/>
    <property type="match status" value="1"/>
</dbReference>
<feature type="domain" description="Amidohydrolase 3" evidence="1">
    <location>
        <begin position="46"/>
        <end position="548"/>
    </location>
</feature>
<dbReference type="InterPro" id="IPR032466">
    <property type="entry name" value="Metal_Hydrolase"/>
</dbReference>
<evidence type="ECO:0000313" key="2">
    <source>
        <dbReference type="EMBL" id="MEW9853885.1"/>
    </source>
</evidence>